<gene>
    <name evidence="3" type="ORF">AB1207_13670</name>
</gene>
<dbReference type="InterPro" id="IPR035965">
    <property type="entry name" value="PAS-like_dom_sf"/>
</dbReference>
<dbReference type="InterPro" id="IPR052155">
    <property type="entry name" value="Biofilm_reg_signaling"/>
</dbReference>
<feature type="domain" description="GGDEF" evidence="2">
    <location>
        <begin position="349"/>
        <end position="482"/>
    </location>
</feature>
<keyword evidence="4" id="KW-1185">Reference proteome</keyword>
<dbReference type="Proteomes" id="UP001555826">
    <property type="component" value="Unassembled WGS sequence"/>
</dbReference>
<dbReference type="PROSITE" id="PS50887">
    <property type="entry name" value="GGDEF"/>
    <property type="match status" value="1"/>
</dbReference>
<evidence type="ECO:0000313" key="4">
    <source>
        <dbReference type="Proteomes" id="UP001555826"/>
    </source>
</evidence>
<evidence type="ECO:0000259" key="2">
    <source>
        <dbReference type="PROSITE" id="PS50887"/>
    </source>
</evidence>
<dbReference type="Pfam" id="PF00563">
    <property type="entry name" value="EAL"/>
    <property type="match status" value="1"/>
</dbReference>
<dbReference type="NCBIfam" id="TIGR00254">
    <property type="entry name" value="GGDEF"/>
    <property type="match status" value="1"/>
</dbReference>
<dbReference type="RefSeq" id="WP_367638934.1">
    <property type="nucleotide sequence ID" value="NZ_JBFNQN010000009.1"/>
</dbReference>
<dbReference type="InterPro" id="IPR001633">
    <property type="entry name" value="EAL_dom"/>
</dbReference>
<dbReference type="InterPro" id="IPR013655">
    <property type="entry name" value="PAS_fold_3"/>
</dbReference>
<reference evidence="3 4" key="1">
    <citation type="submission" date="2024-07" db="EMBL/GenBank/DDBJ databases">
        <authorList>
            <person name="Thanompreechachai J."/>
            <person name="Duangmal K."/>
        </authorList>
    </citation>
    <scope>NUCLEOTIDE SEQUENCE [LARGE SCALE GENOMIC DNA]</scope>
    <source>
        <strain evidence="3 4">KCTC 19886</strain>
    </source>
</reference>
<comment type="caution">
    <text evidence="3">The sequence shown here is derived from an EMBL/GenBank/DDBJ whole genome shotgun (WGS) entry which is preliminary data.</text>
</comment>
<dbReference type="Gene3D" id="3.30.450.20">
    <property type="entry name" value="PAS domain"/>
    <property type="match status" value="1"/>
</dbReference>
<feature type="domain" description="EAL" evidence="1">
    <location>
        <begin position="491"/>
        <end position="744"/>
    </location>
</feature>
<dbReference type="CDD" id="cd01948">
    <property type="entry name" value="EAL"/>
    <property type="match status" value="1"/>
</dbReference>
<name>A0ABV3P847_9ACTN</name>
<dbReference type="EMBL" id="JBFNQN010000009">
    <property type="protein sequence ID" value="MEW9265801.1"/>
    <property type="molecule type" value="Genomic_DNA"/>
</dbReference>
<dbReference type="PANTHER" id="PTHR44757:SF2">
    <property type="entry name" value="BIOFILM ARCHITECTURE MAINTENANCE PROTEIN MBAA"/>
    <property type="match status" value="1"/>
</dbReference>
<dbReference type="SUPFAM" id="SSF55785">
    <property type="entry name" value="PYP-like sensor domain (PAS domain)"/>
    <property type="match status" value="1"/>
</dbReference>
<dbReference type="Pfam" id="PF08447">
    <property type="entry name" value="PAS_3"/>
    <property type="match status" value="1"/>
</dbReference>
<dbReference type="SUPFAM" id="SSF141868">
    <property type="entry name" value="EAL domain-like"/>
    <property type="match status" value="1"/>
</dbReference>
<dbReference type="SMART" id="SM00052">
    <property type="entry name" value="EAL"/>
    <property type="match status" value="1"/>
</dbReference>
<organism evidence="3 4">
    <name type="scientific">Kineococcus endophyticus</name>
    <dbReference type="NCBI Taxonomy" id="1181883"/>
    <lineage>
        <taxon>Bacteria</taxon>
        <taxon>Bacillati</taxon>
        <taxon>Actinomycetota</taxon>
        <taxon>Actinomycetes</taxon>
        <taxon>Kineosporiales</taxon>
        <taxon>Kineosporiaceae</taxon>
        <taxon>Kineococcus</taxon>
    </lineage>
</organism>
<dbReference type="CDD" id="cd01949">
    <property type="entry name" value="GGDEF"/>
    <property type="match status" value="1"/>
</dbReference>
<dbReference type="SUPFAM" id="SSF55073">
    <property type="entry name" value="Nucleotide cyclase"/>
    <property type="match status" value="1"/>
</dbReference>
<dbReference type="InterPro" id="IPR035919">
    <property type="entry name" value="EAL_sf"/>
</dbReference>
<dbReference type="InterPro" id="IPR000160">
    <property type="entry name" value="GGDEF_dom"/>
</dbReference>
<dbReference type="Pfam" id="PF00990">
    <property type="entry name" value="GGDEF"/>
    <property type="match status" value="1"/>
</dbReference>
<sequence length="746" mass="79514">MSGLPASSATLRARRARERAAAAVAEDPSRDVEDVRLGVDLSGSAAAVPPVDLGAAVLRAQRRFTECSDVTALAEELVAEVHDAGYARVLLLETVARSRHRELEVIAAEGDLLLVPGSRLAGADLTRMCPSAVVELVPGHPRAPRLAVWGGGEGVGGARFPRLEVLTASAGAAWRALVATADAARADRESAGARLLLSGALRLAGLGSWSWNPASGVVTLDDRLREMLGLPAAEPDPDLETWRSRIHPDDRGPFTGVEDPAAHAGTSAPYPFRVASADGTERTFLGMSVPLSTTSTSVVQGLVLDVSAGEKSTGELVRLAQCDSLTGLANRSVLDVRLAEALERATPQDAVALVLLDLDRFKLVNDTLGHQIGDALLRQVAVRLEDAAPPGAVLARLGGDEFVVMVPGVSRVEAASIMARDVLRRLRTPMLLPGLPEPFVCTSSAGIAIGHDGTADDLFRSADMALYRAKDGGRDRVAVYDSAMREEAQARHVAEHRVRRALRTDGLRVVWQPIVDLRSSELVAAEALVRLDDPVEGILEPKHFVDTAEDTGLIVDVDTWVLGEVLRQLREWRRDGVGLQVSFNVSGKTLEHPAFAHRLAHSVESTGASGSSLLAEVTERTLIDLSTSTRASLGELRSIGARVGLDDFGTGYSSLSYLDKFPLSFLKIDMSFVRPLGSSDRAEAVVRALISLAHAHGMVVTAEGVETELQAKMLRDMGCDRAQGWLFGRPVEAHRLPSGPIALSRP</sequence>
<proteinExistence type="predicted"/>
<dbReference type="PROSITE" id="PS50883">
    <property type="entry name" value="EAL"/>
    <property type="match status" value="1"/>
</dbReference>
<accession>A0ABV3P847</accession>
<protein>
    <submittedName>
        <fullName evidence="3">EAL domain-containing protein</fullName>
    </submittedName>
</protein>
<dbReference type="InterPro" id="IPR043128">
    <property type="entry name" value="Rev_trsase/Diguanyl_cyclase"/>
</dbReference>
<dbReference type="SMART" id="SM00267">
    <property type="entry name" value="GGDEF"/>
    <property type="match status" value="1"/>
</dbReference>
<dbReference type="PANTHER" id="PTHR44757">
    <property type="entry name" value="DIGUANYLATE CYCLASE DGCP"/>
    <property type="match status" value="1"/>
</dbReference>
<dbReference type="Gene3D" id="3.30.70.270">
    <property type="match status" value="1"/>
</dbReference>
<evidence type="ECO:0000313" key="3">
    <source>
        <dbReference type="EMBL" id="MEW9265801.1"/>
    </source>
</evidence>
<dbReference type="InterPro" id="IPR029787">
    <property type="entry name" value="Nucleotide_cyclase"/>
</dbReference>
<evidence type="ECO:0000259" key="1">
    <source>
        <dbReference type="PROSITE" id="PS50883"/>
    </source>
</evidence>
<dbReference type="Gene3D" id="3.20.20.450">
    <property type="entry name" value="EAL domain"/>
    <property type="match status" value="1"/>
</dbReference>